<reference evidence="1" key="1">
    <citation type="submission" date="2022-03" db="EMBL/GenBank/DDBJ databases">
        <authorList>
            <person name="Sayadi A."/>
        </authorList>
    </citation>
    <scope>NUCLEOTIDE SEQUENCE</scope>
</reference>
<evidence type="ECO:0000313" key="1">
    <source>
        <dbReference type="EMBL" id="CAH1980578.1"/>
    </source>
</evidence>
<keyword evidence="2" id="KW-1185">Reference proteome</keyword>
<sequence length="292" mass="34283">MYRRVFIPHVAANAYYSHMHFEKVKSSFKQDLINFPWWLVVDCDNVNQKTAILSDMILTLFDSHAPICEKKVTRPPSPWFTDELRALKNHRNYLFSKYKRTKNLRDWASYKEMRNFFTSAVRQEKRAYIDFVSRTKKSKDMWKTLDQLNIYNRSKKNIEIPNHHKNPNLISQYFSDSVRQILSTVDTNTISKYLNSKCTTTVFELKLVSEDDVFWAISEIGSNASGADGISLDMNAQIIVRQNIFLKLSTQKPVNIYYRDTICRELNNIRHTELLVFGFGTALSNNCQVYDN</sequence>
<evidence type="ECO:0000313" key="2">
    <source>
        <dbReference type="Proteomes" id="UP001152888"/>
    </source>
</evidence>
<dbReference type="OrthoDB" id="6761209at2759"/>
<proteinExistence type="predicted"/>
<dbReference type="PANTHER" id="PTHR47510:SF3">
    <property type="entry name" value="ENDO_EXONUCLEASE_PHOSPHATASE DOMAIN-CONTAINING PROTEIN"/>
    <property type="match status" value="1"/>
</dbReference>
<comment type="caution">
    <text evidence="1">The sequence shown here is derived from an EMBL/GenBank/DDBJ whole genome shotgun (WGS) entry which is preliminary data.</text>
</comment>
<protein>
    <submittedName>
        <fullName evidence="1">Uncharacterized protein</fullName>
    </submittedName>
</protein>
<dbReference type="PANTHER" id="PTHR47510">
    <property type="entry name" value="REVERSE TRANSCRIPTASE DOMAIN-CONTAINING PROTEIN"/>
    <property type="match status" value="1"/>
</dbReference>
<gene>
    <name evidence="1" type="ORF">ACAOBT_LOCUS14070</name>
</gene>
<name>A0A9P0PCY6_ACAOB</name>
<organism evidence="1 2">
    <name type="scientific">Acanthoscelides obtectus</name>
    <name type="common">Bean weevil</name>
    <name type="synonym">Bruchus obtectus</name>
    <dbReference type="NCBI Taxonomy" id="200917"/>
    <lineage>
        <taxon>Eukaryota</taxon>
        <taxon>Metazoa</taxon>
        <taxon>Ecdysozoa</taxon>
        <taxon>Arthropoda</taxon>
        <taxon>Hexapoda</taxon>
        <taxon>Insecta</taxon>
        <taxon>Pterygota</taxon>
        <taxon>Neoptera</taxon>
        <taxon>Endopterygota</taxon>
        <taxon>Coleoptera</taxon>
        <taxon>Polyphaga</taxon>
        <taxon>Cucujiformia</taxon>
        <taxon>Chrysomeloidea</taxon>
        <taxon>Chrysomelidae</taxon>
        <taxon>Bruchinae</taxon>
        <taxon>Bruchini</taxon>
        <taxon>Acanthoscelides</taxon>
    </lineage>
</organism>
<dbReference type="AlphaFoldDB" id="A0A9P0PCY6"/>
<dbReference type="Proteomes" id="UP001152888">
    <property type="component" value="Unassembled WGS sequence"/>
</dbReference>
<accession>A0A9P0PCY6</accession>
<dbReference type="EMBL" id="CAKOFQ010006897">
    <property type="protein sequence ID" value="CAH1980578.1"/>
    <property type="molecule type" value="Genomic_DNA"/>
</dbReference>